<accession>A0ABT7AJI0</accession>
<dbReference type="PANTHER" id="PTHR12110">
    <property type="entry name" value="HYDROXYPYRUVATE ISOMERASE"/>
    <property type="match status" value="1"/>
</dbReference>
<reference evidence="2 3" key="1">
    <citation type="submission" date="2023-05" db="EMBL/GenBank/DDBJ databases">
        <title>Chelatococcus sp. nov., a moderately thermophilic bacterium isolated from hot spring microbial mat.</title>
        <authorList>
            <person name="Hu C.-J."/>
            <person name="Li W.-J."/>
        </authorList>
    </citation>
    <scope>NUCLEOTIDE SEQUENCE [LARGE SCALE GENOMIC DNA]</scope>
    <source>
        <strain evidence="2 3">SYSU G07232</strain>
    </source>
</reference>
<sequence length="307" mass="33442">MSDHGIISGVGFCTGTGIGDLSVLEAALARFVALRADVAELSLYGEDLIAGGRVIGSRAQRLAEICRRYPLRYTVHGQIVSNFMDEPHLPLQKAVVRAMLELCDRVGATVLVHHSGTAPAGRIADHTRYDTLEREALAEMAEVARGYGVRIALENIFAMSDAEYRQSPAEVAATVQAIGRPNLCALLDFSHAYIECTRRGLDWREQIRAMAAVAGHLHVHDSFGRPCTMTHFHHPCEATALGIGDLHLPLGWGDIPWEELFAELTFLPDTALVLEITERYDAELPESLALARRLAARANVCGRVAAG</sequence>
<evidence type="ECO:0000313" key="2">
    <source>
        <dbReference type="EMBL" id="MDJ1159541.1"/>
    </source>
</evidence>
<dbReference type="Pfam" id="PF01261">
    <property type="entry name" value="AP_endonuc_2"/>
    <property type="match status" value="1"/>
</dbReference>
<dbReference type="InterPro" id="IPR036237">
    <property type="entry name" value="Xyl_isomerase-like_sf"/>
</dbReference>
<comment type="caution">
    <text evidence="2">The sequence shown here is derived from an EMBL/GenBank/DDBJ whole genome shotgun (WGS) entry which is preliminary data.</text>
</comment>
<organism evidence="2 3">
    <name type="scientific">Chelatococcus albus</name>
    <dbReference type="NCBI Taxonomy" id="3047466"/>
    <lineage>
        <taxon>Bacteria</taxon>
        <taxon>Pseudomonadati</taxon>
        <taxon>Pseudomonadota</taxon>
        <taxon>Alphaproteobacteria</taxon>
        <taxon>Hyphomicrobiales</taxon>
        <taxon>Chelatococcaceae</taxon>
        <taxon>Chelatococcus</taxon>
    </lineage>
</organism>
<keyword evidence="3" id="KW-1185">Reference proteome</keyword>
<feature type="domain" description="Xylose isomerase-like TIM barrel" evidence="1">
    <location>
        <begin position="48"/>
        <end position="285"/>
    </location>
</feature>
<dbReference type="SUPFAM" id="SSF51658">
    <property type="entry name" value="Xylose isomerase-like"/>
    <property type="match status" value="1"/>
</dbReference>
<evidence type="ECO:0000313" key="3">
    <source>
        <dbReference type="Proteomes" id="UP001321492"/>
    </source>
</evidence>
<name>A0ABT7AJI0_9HYPH</name>
<protein>
    <submittedName>
        <fullName evidence="2">Sugar phosphate isomerase/epimerase</fullName>
    </submittedName>
</protein>
<dbReference type="GO" id="GO:0016853">
    <property type="term" value="F:isomerase activity"/>
    <property type="evidence" value="ECO:0007669"/>
    <property type="project" value="UniProtKB-KW"/>
</dbReference>
<dbReference type="InterPro" id="IPR050312">
    <property type="entry name" value="IolE/XylAMocC-like"/>
</dbReference>
<evidence type="ECO:0000259" key="1">
    <source>
        <dbReference type="Pfam" id="PF01261"/>
    </source>
</evidence>
<dbReference type="Proteomes" id="UP001321492">
    <property type="component" value="Unassembled WGS sequence"/>
</dbReference>
<dbReference type="RefSeq" id="WP_283741539.1">
    <property type="nucleotide sequence ID" value="NZ_JASJEV010000010.1"/>
</dbReference>
<gene>
    <name evidence="2" type="ORF">QNA08_14995</name>
</gene>
<dbReference type="InterPro" id="IPR013022">
    <property type="entry name" value="Xyl_isomerase-like_TIM-brl"/>
</dbReference>
<proteinExistence type="predicted"/>
<keyword evidence="2" id="KW-0413">Isomerase</keyword>
<dbReference type="EMBL" id="JASJEV010000010">
    <property type="protein sequence ID" value="MDJ1159541.1"/>
    <property type="molecule type" value="Genomic_DNA"/>
</dbReference>
<dbReference type="Gene3D" id="3.20.20.150">
    <property type="entry name" value="Divalent-metal-dependent TIM barrel enzymes"/>
    <property type="match status" value="1"/>
</dbReference>